<reference evidence="6" key="1">
    <citation type="submission" date="2020-08" db="EMBL/GenBank/DDBJ databases">
        <title>Novel species isolated from subtropical streams in China.</title>
        <authorList>
            <person name="Lu H."/>
        </authorList>
    </citation>
    <scope>NUCLEOTIDE SEQUENCE</scope>
    <source>
        <strain evidence="6">KACC 12607</strain>
    </source>
</reference>
<feature type="transmembrane region" description="Helical" evidence="5">
    <location>
        <begin position="484"/>
        <end position="505"/>
    </location>
</feature>
<feature type="transmembrane region" description="Helical" evidence="5">
    <location>
        <begin position="376"/>
        <end position="397"/>
    </location>
</feature>
<evidence type="ECO:0000256" key="4">
    <source>
        <dbReference type="ARBA" id="ARBA00023136"/>
    </source>
</evidence>
<keyword evidence="7" id="KW-1185">Reference proteome</keyword>
<accession>A0A923KJ97</accession>
<evidence type="ECO:0000313" key="7">
    <source>
        <dbReference type="Proteomes" id="UP000634011"/>
    </source>
</evidence>
<evidence type="ECO:0000256" key="3">
    <source>
        <dbReference type="ARBA" id="ARBA00022989"/>
    </source>
</evidence>
<feature type="transmembrane region" description="Helical" evidence="5">
    <location>
        <begin position="540"/>
        <end position="560"/>
    </location>
</feature>
<evidence type="ECO:0000313" key="6">
    <source>
        <dbReference type="EMBL" id="MBC3863937.1"/>
    </source>
</evidence>
<keyword evidence="3 5" id="KW-1133">Transmembrane helix</keyword>
<proteinExistence type="predicted"/>
<comment type="subcellular location">
    <subcellularLocation>
        <location evidence="1">Membrane</location>
        <topology evidence="1">Multi-pass membrane protein</topology>
    </subcellularLocation>
</comment>
<comment type="caution">
    <text evidence="6">The sequence shown here is derived from an EMBL/GenBank/DDBJ whole genome shotgun (WGS) entry which is preliminary data.</text>
</comment>
<feature type="transmembrane region" description="Helical" evidence="5">
    <location>
        <begin position="435"/>
        <end position="456"/>
    </location>
</feature>
<dbReference type="RefSeq" id="WP_186913883.1">
    <property type="nucleotide sequence ID" value="NZ_JACOFV010000019.1"/>
</dbReference>
<organism evidence="6 7">
    <name type="scientific">Undibacterium jejuense</name>
    <dbReference type="NCBI Taxonomy" id="1344949"/>
    <lineage>
        <taxon>Bacteria</taxon>
        <taxon>Pseudomonadati</taxon>
        <taxon>Pseudomonadota</taxon>
        <taxon>Betaproteobacteria</taxon>
        <taxon>Burkholderiales</taxon>
        <taxon>Oxalobacteraceae</taxon>
        <taxon>Undibacterium</taxon>
    </lineage>
</organism>
<evidence type="ECO:0000256" key="5">
    <source>
        <dbReference type="SAM" id="Phobius"/>
    </source>
</evidence>
<dbReference type="Gene3D" id="1.20.1080.10">
    <property type="entry name" value="Glycerol uptake facilitator protein"/>
    <property type="match status" value="1"/>
</dbReference>
<dbReference type="EMBL" id="JACOFV010000019">
    <property type="protein sequence ID" value="MBC3863937.1"/>
    <property type="molecule type" value="Genomic_DNA"/>
</dbReference>
<dbReference type="AlphaFoldDB" id="A0A923KJ97"/>
<keyword evidence="4 5" id="KW-0472">Membrane</keyword>
<evidence type="ECO:0000256" key="1">
    <source>
        <dbReference type="ARBA" id="ARBA00004141"/>
    </source>
</evidence>
<dbReference type="PIRSF" id="PIRSF015380">
    <property type="entry name" value="Site-sp_rcmb"/>
    <property type="match status" value="1"/>
</dbReference>
<dbReference type="GO" id="GO:0016020">
    <property type="term" value="C:membrane"/>
    <property type="evidence" value="ECO:0007669"/>
    <property type="project" value="UniProtKB-SubCell"/>
</dbReference>
<name>A0A923KJ97_9BURK</name>
<feature type="transmembrane region" description="Helical" evidence="5">
    <location>
        <begin position="598"/>
        <end position="626"/>
    </location>
</feature>
<keyword evidence="2 5" id="KW-0812">Transmembrane</keyword>
<gene>
    <name evidence="6" type="ORF">H8K32_17660</name>
</gene>
<protein>
    <submittedName>
        <fullName evidence="6">Site-specific recombinase</fullName>
    </submittedName>
</protein>
<sequence>MSLDTILAEINLSLNTTPSFNDVRCLRSLIAFMRPQRSDDAQRATDNLRAFCYVLQQNPVWQKTLREYLVQVITSRKLVHLLTDTGITLNNGFWGAGAQRLFSKLLPPLVNDDYVRDIFGQIFDHPKDYVWVNAVTDEVWHDVIRAIGFRTQRVRYTHATLANEVLNAIQVLSYRITNIGLEAELVRNYPEIEKFESPFLRQNDGINEYIVRYREWLMDHHIKRDDAKHIEVLLEQCEDIASRIRRTAAVAGVSVSLTRLLLRLDQSIARLRTLLQLLDSRQPQTSIGIGTKLLKELVTADNKRHSLRELMKTNTELLSLQVTERAGKSGEHYVTNTRAEWLDMLYSALGAGFIVGFMAMIKILFGTLALAPFGFALLYSANYSFGFMLVHVLHFTIATKQPAMTAALIAKALDDSKQKLDELVELIVRVFRSQFIAIIGNIGLAMPTAFAIAWAWHGIYGEHLVSPEKAQYLLHELDPFGSLALPHAAIAGICLFLSGLISGYYDNKASYSNIPARLRQLKWLRKILGEQRLFQITEYIGNNLGALAGNFFFGIMLGSIGQFGKFFGLPIDIRHITFSSANFAFALAGMDNHMSWHLAVYTLFGIILIGMVNLTVSFSLAMLVALRSRRASFGNGGNLIRLLMKRFVSGTRDFFLPAKEQEKTAES</sequence>
<dbReference type="Proteomes" id="UP000634011">
    <property type="component" value="Unassembled WGS sequence"/>
</dbReference>
<dbReference type="InterPro" id="IPR011385">
    <property type="entry name" value="Site-sp_rcmbase"/>
</dbReference>
<dbReference type="Pfam" id="PF10136">
    <property type="entry name" value="SpecificRecomb"/>
    <property type="match status" value="1"/>
</dbReference>
<feature type="transmembrane region" description="Helical" evidence="5">
    <location>
        <begin position="345"/>
        <end position="370"/>
    </location>
</feature>
<evidence type="ECO:0000256" key="2">
    <source>
        <dbReference type="ARBA" id="ARBA00022692"/>
    </source>
</evidence>
<dbReference type="InterPro" id="IPR023271">
    <property type="entry name" value="Aquaporin-like"/>
</dbReference>